<keyword evidence="4" id="KW-1185">Reference proteome</keyword>
<name>A0ABT2CW23_9BURK</name>
<evidence type="ECO:0000256" key="2">
    <source>
        <dbReference type="SAM" id="SignalP"/>
    </source>
</evidence>
<organism evidence="3 4">
    <name type="scientific">Massilia terrae</name>
    <dbReference type="NCBI Taxonomy" id="1811224"/>
    <lineage>
        <taxon>Bacteria</taxon>
        <taxon>Pseudomonadati</taxon>
        <taxon>Pseudomonadota</taxon>
        <taxon>Betaproteobacteria</taxon>
        <taxon>Burkholderiales</taxon>
        <taxon>Oxalobacteraceae</taxon>
        <taxon>Telluria group</taxon>
        <taxon>Massilia</taxon>
    </lineage>
</organism>
<dbReference type="Proteomes" id="UP001204621">
    <property type="component" value="Unassembled WGS sequence"/>
</dbReference>
<feature type="chain" id="PRO_5046781354" evidence="2">
    <location>
        <begin position="22"/>
        <end position="367"/>
    </location>
</feature>
<proteinExistence type="predicted"/>
<evidence type="ECO:0000313" key="4">
    <source>
        <dbReference type="Proteomes" id="UP001204621"/>
    </source>
</evidence>
<keyword evidence="2" id="KW-0732">Signal</keyword>
<accession>A0ABT2CW23</accession>
<protein>
    <submittedName>
        <fullName evidence="3">Uncharacterized protein</fullName>
    </submittedName>
</protein>
<gene>
    <name evidence="3" type="ORF">NX778_08255</name>
</gene>
<dbReference type="EMBL" id="JANUGU010000002">
    <property type="protein sequence ID" value="MCS0658054.1"/>
    <property type="molecule type" value="Genomic_DNA"/>
</dbReference>
<feature type="signal peptide" evidence="2">
    <location>
        <begin position="1"/>
        <end position="21"/>
    </location>
</feature>
<dbReference type="RefSeq" id="WP_258811243.1">
    <property type="nucleotide sequence ID" value="NZ_JANUGU010000002.1"/>
</dbReference>
<evidence type="ECO:0000313" key="3">
    <source>
        <dbReference type="EMBL" id="MCS0658054.1"/>
    </source>
</evidence>
<evidence type="ECO:0000256" key="1">
    <source>
        <dbReference type="SAM" id="MobiDB-lite"/>
    </source>
</evidence>
<feature type="region of interest" description="Disordered" evidence="1">
    <location>
        <begin position="20"/>
        <end position="42"/>
    </location>
</feature>
<comment type="caution">
    <text evidence="3">The sequence shown here is derived from an EMBL/GenBank/DDBJ whole genome shotgun (WGS) entry which is preliminary data.</text>
</comment>
<sequence>MRLPIALAVSTLLSMSASGQAAAQTGEQAPDGNPTPEVVVDGSRHGLKPYRIMSAGLDAFDEHRKLAPAAALKFRLLQNGASYGEPQKWDSVTLRLAGDEFSIPLPIEADGTFTLPRSQAAFDQDADLVLNRNKSTISYYTKVLTPGLADNVRRMGDLRLQCEVTIAIGKKELNFAQRAFYNTVLFGGDWCTSRKATFGLLLDDWPMKVTLVDKDKRKTLRADGYRLVTPIQDSSLSDEALITFEYWSQASAERKREFIATTPLFLKSSAFKWNAGTPFREVEKGRYVAQIALSRGESKLRLESADGQLALGAPARGDTRIDTSATTKLKYHGGRLVIQTDQPGAYEVSLDLRDPDHPEMAISRAES</sequence>
<reference evidence="3 4" key="1">
    <citation type="submission" date="2022-08" db="EMBL/GenBank/DDBJ databases">
        <title>Reclassification of Massilia species as members of the genera Telluria, Duganella, Pseudoduganella, Mokoshia gen. nov. and Zemynaea gen. nov. using orthogonal and non-orthogonal genome-based approaches.</title>
        <authorList>
            <person name="Bowman J.P."/>
        </authorList>
    </citation>
    <scope>NUCLEOTIDE SEQUENCE [LARGE SCALE GENOMIC DNA]</scope>
    <source>
        <strain evidence="3 4">JCM 31606</strain>
    </source>
</reference>